<feature type="compositionally biased region" description="Basic and acidic residues" evidence="1">
    <location>
        <begin position="1004"/>
        <end position="1019"/>
    </location>
</feature>
<evidence type="ECO:0000256" key="1">
    <source>
        <dbReference type="SAM" id="MobiDB-lite"/>
    </source>
</evidence>
<dbReference type="InterPro" id="IPR041047">
    <property type="entry name" value="LPD1"/>
</dbReference>
<evidence type="ECO:0000259" key="4">
    <source>
        <dbReference type="Pfam" id="PF18858"/>
    </source>
</evidence>
<sequence length="2777" mass="299680">MAESQTQSSNRFSQQPASQEQEIDWSQFTPIPKATGLQRLKDIGASFASGAVGATKAISDAAGADNAVSAGLGRMQDATQRWISPERQAEQERRAATIQAAEKGDSRLREIGAQLGGIAEAPVSTFAQAAGSVVPVVASMLATRGRAPAALVGTTLGVAQGAGAVKGSIHEAVKDEHLQAGATEEAVSAAAEKAQAYGGDNTGQIALGGALGGLAARFGVEGMLARSMAGRAAAGGASALGRIGVGAVSEGAPELVQGGQERLAANLALQNEGFDTPTWQGVAGQAVAEGVAGTMLGGATNAFAHGQPRQSEPQTPSDAPTAAGAPAEPTVQEAAPAVAAQASTIDPDDNPETGIDPELSPAAQPGIDPAAGPLSRNVAKEMERGAMPGGQATPAPRPIHERIQDLPDQERTQAIILADEINNQDNPEGVRQFRRTELDSLLQQHEQQAAADGPISRNLSAHRPSTALATSALTEDDPADWHKVYRRNPVGVPYQSAGNPLADAQQAVRQSTEYTDPQRVQAVRGELEDAWLALNVSNEPVSQQETLSAPVNRGDITPEIDARVRAGRVVSGVRNAFEGGAPNTLRVIQSVNQALRNIGEQSLTQDEIARIRRVADARTAFMGLNLPAALPEDLVQQVVPADAMADNSAMEALIPERHSKQQRAQAPANLMRANPVRNQNAFQTQVAAAPGAANPAFEGSSVANGEAAAAAETVVADGVQIAQIDPKSRMETGFDGGGQNAVQAPMATASASPQAQLQRQEWRDAEKRRRAPGNRARSNAYDANPFKAFLGKHGVTVDHRADFAPGATEQRQAMVPGYGPIFRRTGKQLDELAQAAYEEGFIATPDDVQVQDLISRVLRGERVIAEYSADAVQAEMDSLIAEQMAMAEMETAQTDPASLDFDEDVALAHLADISDASTFEILDADIPWDAEPSNTTTEAAMRALGFTEEEIQDAIAQEPSRAQEVGQGRRLADESATQATQGSDGRAPEAPGAGAADTALSTYTREEVLSRQSEQERAQSEQARADLQAARRAQADRERPEFILAGSDRNADANPNQGDIFSPSNAIKNEVGSARQPIKHSQKESKSSNAKRQAATQKVAQRAVQRIEDVGEKIGGARKDVWTGFREDLRAVADDQIKVQPLSKVWPSTDYQKLIDSGAGADAVAMVRALRDAVETKPRQSWKVSRWADQVKVLRSFATDLLDGKVNVAALKADIGKLSSRSLRDVLGRAELYEAVGHGKSLEGITFGEHHYSLYRGRENVHLWAVEQGAKGGTFGNWPREIATGETKEAALEAFKKAYANLDSTKEKKAASFDIITEQFSSDYFVGKKMGRTYAKLAGPFKTTREARAYRDGNEAALLRSLEVFKQIPQERGDTNRPRVGQDYRQGQDVNPTQFRETFGFRGVEFGNWVEQGKRQQELNDAYDALMDLAAVLQLPAKAMSLNGELGMAFGARGMGGLGAFKAHYEPGKVVINLTKRSGAGSLGHEWWHAVDNYFSRMRSSANGYMTDSSDVKAAANGAKYFPRGEGVRPAMIEAFGAVMRAINATALRARSAKLDERRTKDYWSTDIELSARAFESYLIGKLQDQNASNDYLANVVSPKAWEAAATVGLRQDDAYPYPTADEIQAIRAGFDHFFQTVETRATDHGLALFSSRTTPPESKLSLERVQQIVQTALRGIPGSPPVHVVHGPADLGLVVAGEDVHSGVTLRSGDIYVFQSGVGSELDVLKTVFHELFHRGLRNVLPADQYVQTMLDLAKRDDRVQSYANAWKGLPVAAEQRAELAKMGFAGSELQARFEALAIEEGLAVVAEELKAEKQAGTRSLRLRSLTTWLASIADKLGLTSVANAIRRMSYNEAERFVLSVIDASGQAVATAHTTTTNPAADVNKMRTAAPQEVAKVVGDTLKGMTVQNLRKQAGFKVTDYMGIGLQFLGRRQLTEVYSPILPQLKRYSDLMARMDADKNEAGAGADELATEWGKLKDETALAELMHDATLAQIDPAKDFVEGDNKAEWQRLKARYGALTPEARGIYQRARDSYRDHMRQVRQAIKERIERSDMTGQRKADMIKQLDGDFFGHIKGVYFPLARFGQYVVVVKNAEGKAVNVSRAETMAEADTLRGTLAGAYSAEQGYTVGKVLKSKDFVADRDTVGSGFIQELYGLLEKQGMDAKQRAELEDSIGQLYLASMPDLSWAKHGIHRKGTAGFSQDARRAFAQNTFHGARYLAKLRYSDLLQDELTDMDKYISMHDSDAKYPSVRARQVLDEMVKRHESAMNPTGNPLSTALTSFGFMFHLGLSPASAMVNLTQTALVAYPVMGAKWGYAKASEALLRASKETVLGKNDITNFLNSEEKAAFDEAVRSGVIDVTMAHDLAGIAQGEDSGVMWRIRPLMKWASFLFHHAEKFNRSATFVASYRLARDAGSDHYRAYAEAVKATYDGHFDYSSNNRPRFMQGNVARVLLLFKQYSQNMVYAFARSAQQSLKGQTAKERAEARKMLGGLLVMHGMAAGALGLPMVSTLLAVASMLGGDDDEPFDAQIALQNMLADTLGQKPAEVLSHGLSRLTPWDISGRVGLDNLIFPDLQEGLEGQRLAESAMASALGPVAGIGVNVLRGLQDMADGDYLRGLEGMMPSFLRGPLKSIRYGADGVVDRSGIVVKDDVDYAGLIGQFAGFSPSGVRLAYEGKAAINKHDRALGARRSTLMEQFALAAMAGDEEGKVEAREAISRFNEKNPSRAIKPMQLAQSVRMRQRRIDQAQEGVYLPRSRRDAVEAGRFAATGDGEDD</sequence>
<organism evidence="5 6">
    <name type="scientific">Comamonas aquatica</name>
    <dbReference type="NCBI Taxonomy" id="225991"/>
    <lineage>
        <taxon>Bacteria</taxon>
        <taxon>Pseudomonadati</taxon>
        <taxon>Pseudomonadota</taxon>
        <taxon>Betaproteobacteria</taxon>
        <taxon>Burkholderiales</taxon>
        <taxon>Comamonadaceae</taxon>
        <taxon>Comamonas</taxon>
    </lineage>
</organism>
<feature type="region of interest" description="Disordered" evidence="1">
    <location>
        <begin position="959"/>
        <end position="1095"/>
    </location>
</feature>
<reference evidence="5" key="1">
    <citation type="submission" date="2022-09" db="EMBL/GenBank/DDBJ databases">
        <title>Intensive care unit water sources are persistently colonized with multi-drug resistant bacteria and are the site of extensive horizontal gene transfer of antibiotic resistance genes.</title>
        <authorList>
            <person name="Diorio-Toth L."/>
        </authorList>
    </citation>
    <scope>NUCLEOTIDE SEQUENCE</scope>
    <source>
        <strain evidence="5">GD04130</strain>
    </source>
</reference>
<dbReference type="RefSeq" id="WP_279860549.1">
    <property type="nucleotide sequence ID" value="NZ_JAODZU010000024.1"/>
</dbReference>
<evidence type="ECO:0000259" key="2">
    <source>
        <dbReference type="Pfam" id="PF18796"/>
    </source>
</evidence>
<feature type="region of interest" description="Disordered" evidence="1">
    <location>
        <begin position="298"/>
        <end position="373"/>
    </location>
</feature>
<gene>
    <name evidence="5" type="ORF">N7330_16525</name>
</gene>
<feature type="compositionally biased region" description="Low complexity" evidence="1">
    <location>
        <begin position="1020"/>
        <end position="1032"/>
    </location>
</feature>
<proteinExistence type="predicted"/>
<feature type="domain" description="Large polyvalent protein-associated" evidence="4">
    <location>
        <begin position="1907"/>
        <end position="2081"/>
    </location>
</feature>
<evidence type="ECO:0000313" key="5">
    <source>
        <dbReference type="EMBL" id="MDH0364646.1"/>
    </source>
</evidence>
<dbReference type="Pfam" id="PF18858">
    <property type="entry name" value="LPD39"/>
    <property type="match status" value="1"/>
</dbReference>
<name>A0AA42HUQ7_9BURK</name>
<dbReference type="Pfam" id="PF18799">
    <property type="entry name" value="LPD5"/>
    <property type="match status" value="1"/>
</dbReference>
<feature type="domain" description="Large polyvalent protein-associated" evidence="2">
    <location>
        <begin position="1555"/>
        <end position="1640"/>
    </location>
</feature>
<dbReference type="EMBL" id="JAODZU010000024">
    <property type="protein sequence ID" value="MDH0364646.1"/>
    <property type="molecule type" value="Genomic_DNA"/>
</dbReference>
<dbReference type="NCBIfam" id="NF032893">
    <property type="entry name" value="tail-700"/>
    <property type="match status" value="1"/>
</dbReference>
<evidence type="ECO:0000313" key="6">
    <source>
        <dbReference type="Proteomes" id="UP001158297"/>
    </source>
</evidence>
<dbReference type="Proteomes" id="UP001158297">
    <property type="component" value="Unassembled WGS sequence"/>
</dbReference>
<accession>A0AA42HUQ7</accession>
<feature type="compositionally biased region" description="Low complexity" evidence="1">
    <location>
        <begin position="315"/>
        <end position="342"/>
    </location>
</feature>
<feature type="compositionally biased region" description="Polar residues" evidence="1">
    <location>
        <begin position="749"/>
        <end position="759"/>
    </location>
</feature>
<dbReference type="InterPro" id="IPR040651">
    <property type="entry name" value="LPD5"/>
</dbReference>
<dbReference type="Pfam" id="PF18796">
    <property type="entry name" value="LPD1"/>
    <property type="match status" value="1"/>
</dbReference>
<protein>
    <submittedName>
        <fullName evidence="5">PLxRFG domain-containing protein</fullName>
    </submittedName>
</protein>
<dbReference type="InterPro" id="IPR041639">
    <property type="entry name" value="LPD39"/>
</dbReference>
<feature type="region of interest" description="Disordered" evidence="1">
    <location>
        <begin position="1"/>
        <end position="29"/>
    </location>
</feature>
<comment type="caution">
    <text evidence="5">The sequence shown here is derived from an EMBL/GenBank/DDBJ whole genome shotgun (WGS) entry which is preliminary data.</text>
</comment>
<evidence type="ECO:0000259" key="3">
    <source>
        <dbReference type="Pfam" id="PF18799"/>
    </source>
</evidence>
<feature type="region of interest" description="Disordered" evidence="1">
    <location>
        <begin position="732"/>
        <end position="780"/>
    </location>
</feature>
<feature type="domain" description="Large polyvalent protein-associated" evidence="3">
    <location>
        <begin position="1260"/>
        <end position="1398"/>
    </location>
</feature>
<feature type="compositionally biased region" description="Polar residues" evidence="1">
    <location>
        <begin position="1053"/>
        <end position="1067"/>
    </location>
</feature>